<dbReference type="InterPro" id="IPR051055">
    <property type="entry name" value="PIF1_helicase"/>
</dbReference>
<dbReference type="PANTHER" id="PTHR47642">
    <property type="entry name" value="ATP-DEPENDENT DNA HELICASE"/>
    <property type="match status" value="1"/>
</dbReference>
<dbReference type="Proteomes" id="UP001164746">
    <property type="component" value="Chromosome 6"/>
</dbReference>
<dbReference type="Gene3D" id="3.40.50.300">
    <property type="entry name" value="P-loop containing nucleotide triphosphate hydrolases"/>
    <property type="match status" value="1"/>
</dbReference>
<gene>
    <name evidence="1" type="ORF">MAR_017921</name>
</gene>
<dbReference type="PANTHER" id="PTHR47642:SF5">
    <property type="entry name" value="ATP-DEPENDENT DNA HELICASE"/>
    <property type="match status" value="1"/>
</dbReference>
<dbReference type="Pfam" id="PF13245">
    <property type="entry name" value="AAA_19"/>
    <property type="match status" value="1"/>
</dbReference>
<proteinExistence type="predicted"/>
<dbReference type="CDD" id="cd18809">
    <property type="entry name" value="SF1_C_RecD"/>
    <property type="match status" value="1"/>
</dbReference>
<dbReference type="EMBL" id="CP111017">
    <property type="protein sequence ID" value="WAR07963.1"/>
    <property type="molecule type" value="Genomic_DNA"/>
</dbReference>
<name>A0ABY7ED73_MYAAR</name>
<organism evidence="1 2">
    <name type="scientific">Mya arenaria</name>
    <name type="common">Soft-shell clam</name>
    <dbReference type="NCBI Taxonomy" id="6604"/>
    <lineage>
        <taxon>Eukaryota</taxon>
        <taxon>Metazoa</taxon>
        <taxon>Spiralia</taxon>
        <taxon>Lophotrochozoa</taxon>
        <taxon>Mollusca</taxon>
        <taxon>Bivalvia</taxon>
        <taxon>Autobranchia</taxon>
        <taxon>Heteroconchia</taxon>
        <taxon>Euheterodonta</taxon>
        <taxon>Imparidentia</taxon>
        <taxon>Neoheterodontei</taxon>
        <taxon>Myida</taxon>
        <taxon>Myoidea</taxon>
        <taxon>Myidae</taxon>
        <taxon>Mya</taxon>
    </lineage>
</organism>
<evidence type="ECO:0000313" key="2">
    <source>
        <dbReference type="Proteomes" id="UP001164746"/>
    </source>
</evidence>
<evidence type="ECO:0000313" key="1">
    <source>
        <dbReference type="EMBL" id="WAR07963.1"/>
    </source>
</evidence>
<keyword evidence="2" id="KW-1185">Reference proteome</keyword>
<protein>
    <submittedName>
        <fullName evidence="1">PIF1-like protein</fullName>
    </submittedName>
</protein>
<accession>A0ABY7ED73</accession>
<dbReference type="SUPFAM" id="SSF52540">
    <property type="entry name" value="P-loop containing nucleoside triphosphate hydrolases"/>
    <property type="match status" value="2"/>
</dbReference>
<dbReference type="InterPro" id="IPR027417">
    <property type="entry name" value="P-loop_NTPase"/>
</dbReference>
<reference evidence="1" key="1">
    <citation type="submission" date="2022-11" db="EMBL/GenBank/DDBJ databases">
        <title>Centuries of genome instability and evolution in soft-shell clam transmissible cancer (bioRxiv).</title>
        <authorList>
            <person name="Hart S.F.M."/>
            <person name="Yonemitsu M.A."/>
            <person name="Giersch R.M."/>
            <person name="Beal B.F."/>
            <person name="Arriagada G."/>
            <person name="Davis B.W."/>
            <person name="Ostrander E.A."/>
            <person name="Goff S.P."/>
            <person name="Metzger M.J."/>
        </authorList>
    </citation>
    <scope>NUCLEOTIDE SEQUENCE</scope>
    <source>
        <strain evidence="1">MELC-2E11</strain>
        <tissue evidence="1">Siphon/mantle</tissue>
    </source>
</reference>
<sequence>MFRCLGPPTLFMTLSADDLHWPELGMSLEDLSYDEAINCQSFYTGMRSDPLLTAVHFDRSYKHIHIPVIASHTSYCMPSSRPPCRFGFPKKQCSKTCILTHFHATKNKGQFYQTYRPADSCNINAYNPSILLHWRANMDIQIINDANGAAYYVCHYLCKSESDELKLALANLINTVFKQNPNLTSFQRLWNIEAAFRLSALKLLQSSRTVVYLNTRPVENRYCMLRPTSEINEPENDNTNVFVYNLIDYYCSRPDNMEMMSLWYFASWFTKCPASISTRQKSERVFIQRYDVWVKRRTKFAVRFPKFSVSSDAYYFALLMLLLPFRIESDLLSGYDCAKDAFVAKHALLDHSMGMHNSFLQQVEASMRRIQLAEAELNNESQDDCDVDIDFRPCDVQRYFDPHQYSSNTIDTESTHYHQLSACSMNVLTFETSVQTLTICQMRAINIVQHHFAHNIQEPLRLFITGGAGVGKSFLLKMIVAFLQLFTSQQCGMSPVRCCPPTGTAAKHISDLLDMEIACIFPTRAAVCEHNNQCLDEQQSNVYIVHPEHVFGGNDQAAGQNCPPLFIPTDDRDAGNMPNVLRFSIGSRVMLLRNLDITLMVQLELFMLLDNSGDISDIFIHFDDIHLPQHTQNENQNIVAISMIEHTFPFAGRSITRRTFPLTLSWACTIHKVQGMTISESYVDIGSSIFQPGMTYVALSRVTTLQGLHLLRLDTKKIMLMMRLCVAEGVPGAQDYPVFNRNQPFVERSSKKIRSTAILVSPLKRFHDKTLSSKFLRLVDDAQQSPVKVALFGREAEQAYSPGDFLPQEHIPIDVTTIPSTDDADFKADETTVEAITVIAAKSAYSYQACDKPSKFHLQN</sequence>